<keyword evidence="2" id="KW-0472">Membrane</keyword>
<feature type="region of interest" description="Disordered" evidence="1">
    <location>
        <begin position="138"/>
        <end position="161"/>
    </location>
</feature>
<keyword evidence="5" id="KW-1185">Reference proteome</keyword>
<evidence type="ECO:0000313" key="4">
    <source>
        <dbReference type="EMBL" id="ODV85948.1"/>
    </source>
</evidence>
<feature type="transmembrane region" description="Helical" evidence="2">
    <location>
        <begin position="389"/>
        <end position="411"/>
    </location>
</feature>
<gene>
    <name evidence="4" type="ORF">CANARDRAFT_28013</name>
</gene>
<feature type="compositionally biased region" description="Basic residues" evidence="1">
    <location>
        <begin position="145"/>
        <end position="156"/>
    </location>
</feature>
<keyword evidence="3" id="KW-0732">Signal</keyword>
<evidence type="ECO:0008006" key="6">
    <source>
        <dbReference type="Google" id="ProtNLM"/>
    </source>
</evidence>
<accession>A0A1E4T2N0</accession>
<evidence type="ECO:0000313" key="5">
    <source>
        <dbReference type="Proteomes" id="UP000094801"/>
    </source>
</evidence>
<keyword evidence="2" id="KW-0812">Transmembrane</keyword>
<evidence type="ECO:0000256" key="1">
    <source>
        <dbReference type="SAM" id="MobiDB-lite"/>
    </source>
</evidence>
<evidence type="ECO:0000256" key="3">
    <source>
        <dbReference type="SAM" id="SignalP"/>
    </source>
</evidence>
<dbReference type="InterPro" id="IPR028000">
    <property type="entry name" value="Pma1"/>
</dbReference>
<protein>
    <recommendedName>
        <fullName evidence="6">Protein PBN1</fullName>
    </recommendedName>
</protein>
<reference evidence="5" key="1">
    <citation type="submission" date="2016-04" db="EMBL/GenBank/DDBJ databases">
        <title>Comparative genomics of biotechnologically important yeasts.</title>
        <authorList>
            <consortium name="DOE Joint Genome Institute"/>
            <person name="Riley R."/>
            <person name="Haridas S."/>
            <person name="Wolfe K.H."/>
            <person name="Lopes M.R."/>
            <person name="Hittinger C.T."/>
            <person name="Goker M."/>
            <person name="Salamov A."/>
            <person name="Wisecaver J."/>
            <person name="Long T.M."/>
            <person name="Aerts A.L."/>
            <person name="Barry K."/>
            <person name="Choi C."/>
            <person name="Clum A."/>
            <person name="Coughlan A.Y."/>
            <person name="Deshpande S."/>
            <person name="Douglass A.P."/>
            <person name="Hanson S.J."/>
            <person name="Klenk H.-P."/>
            <person name="Labutti K."/>
            <person name="Lapidus A."/>
            <person name="Lindquist E."/>
            <person name="Lipzen A."/>
            <person name="Meier-Kolthoff J.P."/>
            <person name="Ohm R.A."/>
            <person name="Otillar R.P."/>
            <person name="Pangilinan J."/>
            <person name="Peng Y."/>
            <person name="Rokas A."/>
            <person name="Rosa C.A."/>
            <person name="Scheuner C."/>
            <person name="Sibirny A.A."/>
            <person name="Slot J.C."/>
            <person name="Stielow J.B."/>
            <person name="Sun H."/>
            <person name="Kurtzman C.P."/>
            <person name="Blackwell M."/>
            <person name="Grigoriev I.V."/>
            <person name="Jeffries T.W."/>
        </authorList>
    </citation>
    <scope>NUCLEOTIDE SEQUENCE [LARGE SCALE GENOMIC DNA]</scope>
    <source>
        <strain evidence="5">NRRL YB-2248</strain>
    </source>
</reference>
<evidence type="ECO:0000256" key="2">
    <source>
        <dbReference type="SAM" id="Phobius"/>
    </source>
</evidence>
<keyword evidence="2" id="KW-1133">Transmembrane helix</keyword>
<dbReference type="Pfam" id="PF14610">
    <property type="entry name" value="Psg1"/>
    <property type="match status" value="1"/>
</dbReference>
<dbReference type="AlphaFoldDB" id="A0A1E4T2N0"/>
<dbReference type="Proteomes" id="UP000094801">
    <property type="component" value="Unassembled WGS sequence"/>
</dbReference>
<dbReference type="EMBL" id="KV453851">
    <property type="protein sequence ID" value="ODV85948.1"/>
    <property type="molecule type" value="Genomic_DNA"/>
</dbReference>
<name>A0A1E4T2N0_9ASCO</name>
<proteinExistence type="predicted"/>
<dbReference type="OrthoDB" id="4084551at2759"/>
<feature type="chain" id="PRO_5009163018" description="Protein PBN1" evidence="3">
    <location>
        <begin position="22"/>
        <end position="455"/>
    </location>
</feature>
<sequence length="455" mass="51559">MHFTLKSSACLLLALSSAANASILDVLKPLHALAAQPTESTSFIDQQAMQTPIPTGALQFQKRDAAKKVKINKEYMNEQLKKQGLLPSTTDDTPAPWLRTIYGSIAEVVHPTVIHSITFNAKPPATTDGLEEWVSLKDDGSPKTIKPKMKNGKIKNGKPDPKTYFQTASTVVYNQKDLKAHNLKEDDTHVEVVWLPEDDTYSSLNPLMRCTPDLYRKKGPAGMDRSEPFCSPKENTSLKVGVAHFLTWYTRYFEEAQYVKVHYAFVKENKSDKGMKKREIPGFAAEKAVIDQKTTIEDAIGDIPGTFFSSEWIMNRDGYYPIEIEEEWLKGEHYKKVMISIQPDTVEDEDFNLLESDHIIVNFQIKATVSKNSKLDRHLQDQVGTGDDVYYVIMSVPTVVILAAFGMYMFLHCNRKHRDLSHIKKPKKSRYGNNGKYDLPYAITDINKPANYKKV</sequence>
<organism evidence="4 5">
    <name type="scientific">[Candida] arabinofermentans NRRL YB-2248</name>
    <dbReference type="NCBI Taxonomy" id="983967"/>
    <lineage>
        <taxon>Eukaryota</taxon>
        <taxon>Fungi</taxon>
        <taxon>Dikarya</taxon>
        <taxon>Ascomycota</taxon>
        <taxon>Saccharomycotina</taxon>
        <taxon>Pichiomycetes</taxon>
        <taxon>Pichiales</taxon>
        <taxon>Pichiaceae</taxon>
        <taxon>Ogataea</taxon>
        <taxon>Ogataea/Candida clade</taxon>
    </lineage>
</organism>
<feature type="signal peptide" evidence="3">
    <location>
        <begin position="1"/>
        <end position="21"/>
    </location>
</feature>